<gene>
    <name evidence="3" type="ORF">GCM10009105_19810</name>
</gene>
<organism evidence="3 4">
    <name type="scientific">Dokdonella soli</name>
    <dbReference type="NCBI Taxonomy" id="529810"/>
    <lineage>
        <taxon>Bacteria</taxon>
        <taxon>Pseudomonadati</taxon>
        <taxon>Pseudomonadota</taxon>
        <taxon>Gammaproteobacteria</taxon>
        <taxon>Lysobacterales</taxon>
        <taxon>Rhodanobacteraceae</taxon>
        <taxon>Dokdonella</taxon>
    </lineage>
</organism>
<evidence type="ECO:0000313" key="4">
    <source>
        <dbReference type="Proteomes" id="UP001501523"/>
    </source>
</evidence>
<keyword evidence="4" id="KW-1185">Reference proteome</keyword>
<dbReference type="PANTHER" id="PTHR30160">
    <property type="entry name" value="TETRAACYLDISACCHARIDE 4'-KINASE-RELATED"/>
    <property type="match status" value="1"/>
</dbReference>
<dbReference type="EMBL" id="BAAAEU010000008">
    <property type="protein sequence ID" value="GAA0714877.1"/>
    <property type="molecule type" value="Genomic_DNA"/>
</dbReference>
<dbReference type="InterPro" id="IPR051199">
    <property type="entry name" value="LPS_LOS_Heptosyltrfase"/>
</dbReference>
<evidence type="ECO:0000256" key="1">
    <source>
        <dbReference type="ARBA" id="ARBA00022676"/>
    </source>
</evidence>
<protein>
    <recommendedName>
        <fullName evidence="5">Lipopolysaccharide heptosyltransferase family protein</fullName>
    </recommendedName>
</protein>
<dbReference type="Proteomes" id="UP001501523">
    <property type="component" value="Unassembled WGS sequence"/>
</dbReference>
<name>A0ABN1IJ43_9GAMM</name>
<reference evidence="3 4" key="1">
    <citation type="journal article" date="2019" name="Int. J. Syst. Evol. Microbiol.">
        <title>The Global Catalogue of Microorganisms (GCM) 10K type strain sequencing project: providing services to taxonomists for standard genome sequencing and annotation.</title>
        <authorList>
            <consortium name="The Broad Institute Genomics Platform"/>
            <consortium name="The Broad Institute Genome Sequencing Center for Infectious Disease"/>
            <person name="Wu L."/>
            <person name="Ma J."/>
        </authorList>
    </citation>
    <scope>NUCLEOTIDE SEQUENCE [LARGE SCALE GENOMIC DNA]</scope>
    <source>
        <strain evidence="3 4">JCM 15421</strain>
    </source>
</reference>
<dbReference type="PANTHER" id="PTHR30160:SF1">
    <property type="entry name" value="LIPOPOLYSACCHARIDE 1,2-N-ACETYLGLUCOSAMINETRANSFERASE-RELATED"/>
    <property type="match status" value="1"/>
</dbReference>
<evidence type="ECO:0008006" key="5">
    <source>
        <dbReference type="Google" id="ProtNLM"/>
    </source>
</evidence>
<keyword evidence="2" id="KW-0808">Transferase</keyword>
<comment type="caution">
    <text evidence="3">The sequence shown here is derived from an EMBL/GenBank/DDBJ whole genome shotgun (WGS) entry which is preliminary data.</text>
</comment>
<dbReference type="Pfam" id="PF01075">
    <property type="entry name" value="Glyco_transf_9"/>
    <property type="match status" value="1"/>
</dbReference>
<dbReference type="Gene3D" id="3.40.50.2000">
    <property type="entry name" value="Glycogen Phosphorylase B"/>
    <property type="match status" value="2"/>
</dbReference>
<dbReference type="InterPro" id="IPR002201">
    <property type="entry name" value="Glyco_trans_9"/>
</dbReference>
<evidence type="ECO:0000313" key="3">
    <source>
        <dbReference type="EMBL" id="GAA0714877.1"/>
    </source>
</evidence>
<proteinExistence type="predicted"/>
<accession>A0ABN1IJ43</accession>
<sequence length="361" mass="39601">MPKAALSPIVVRFGAFGDLVILTPLLHLLHRRYGQPCTLVTSGAWSEPLLGTHPDVQRILRLGSRRRAYAFDPQQWRLTRTLRGLKDTPVYVCDEFAVDKLRWLLARGGVEPGRCLYIGEYPPGVEEHWVDRMLRFGCQTPPAFEAEDFPWRDDDIVRAPLLHIDAADRADCAAWLRSRALANAPLVLLQPGNKRTLKRGRLGLIGDDKYWPTEHWAALCNAIVKRMPEAQVVLCGSPREQGVLDDIQLAAKRSQIHVAAADLPPRRLLALLERAHSMVSIDTGPAHAAAAMGCPLVVLYGVASPSHWKPRSGSGTAVTALTSPTADARVADIPPDTVIEAWTALPPREAAHRLSASAASP</sequence>
<evidence type="ECO:0000256" key="2">
    <source>
        <dbReference type="ARBA" id="ARBA00022679"/>
    </source>
</evidence>
<keyword evidence="1" id="KW-0328">Glycosyltransferase</keyword>
<dbReference type="SUPFAM" id="SSF53756">
    <property type="entry name" value="UDP-Glycosyltransferase/glycogen phosphorylase"/>
    <property type="match status" value="1"/>
</dbReference>